<dbReference type="Gene3D" id="3.10.450.50">
    <property type="match status" value="1"/>
</dbReference>
<sequence>MDAPTAKCAETIPVPLMTTPGAFDDGSINAYRTMSWSQHSTLSSGQSMSSEPQVNQYEHIKQFPTLDNVYLRTREEAHQLLFAAATGRLPLIQMPISAEDKRSIKSGDVYICVEERFSLQIEACLNSRSLSTEFIFFGAHLGWKWPRGLGRRPSRFKMLPLRLITVVSAITSIIAQQACTTNFVGSAEELQAAQQAVIKDFANLFLVQKNVRLAFDKYIPGEYINHNPFAQSGRQNALNVLVPALANQALTYDNVSAFAGGGYGLLHYRMKQGSNTAVMDKFRFVGTCIVEHWDVAQTISGRESNPIAFF</sequence>
<protein>
    <recommendedName>
        <fullName evidence="3">SnoaL-like domain-containing protein</fullName>
    </recommendedName>
</protein>
<dbReference type="OrthoDB" id="2820488at2759"/>
<gene>
    <name evidence="1" type="ORF">CVT24_006012</name>
</gene>
<name>A0A409YE25_9AGAR</name>
<comment type="caution">
    <text evidence="1">The sequence shown here is derived from an EMBL/GenBank/DDBJ whole genome shotgun (WGS) entry which is preliminary data.</text>
</comment>
<evidence type="ECO:0008006" key="3">
    <source>
        <dbReference type="Google" id="ProtNLM"/>
    </source>
</evidence>
<dbReference type="EMBL" id="NHTK01001263">
    <property type="protein sequence ID" value="PPR01248.1"/>
    <property type="molecule type" value="Genomic_DNA"/>
</dbReference>
<accession>A0A409YE25</accession>
<evidence type="ECO:0000313" key="2">
    <source>
        <dbReference type="Proteomes" id="UP000284842"/>
    </source>
</evidence>
<dbReference type="Proteomes" id="UP000284842">
    <property type="component" value="Unassembled WGS sequence"/>
</dbReference>
<proteinExistence type="predicted"/>
<dbReference type="AlphaFoldDB" id="A0A409YE25"/>
<organism evidence="1 2">
    <name type="scientific">Panaeolus cyanescens</name>
    <dbReference type="NCBI Taxonomy" id="181874"/>
    <lineage>
        <taxon>Eukaryota</taxon>
        <taxon>Fungi</taxon>
        <taxon>Dikarya</taxon>
        <taxon>Basidiomycota</taxon>
        <taxon>Agaricomycotina</taxon>
        <taxon>Agaricomycetes</taxon>
        <taxon>Agaricomycetidae</taxon>
        <taxon>Agaricales</taxon>
        <taxon>Agaricineae</taxon>
        <taxon>Galeropsidaceae</taxon>
        <taxon>Panaeolus</taxon>
    </lineage>
</organism>
<dbReference type="InterPro" id="IPR032710">
    <property type="entry name" value="NTF2-like_dom_sf"/>
</dbReference>
<keyword evidence="2" id="KW-1185">Reference proteome</keyword>
<reference evidence="1 2" key="1">
    <citation type="journal article" date="2018" name="Evol. Lett.">
        <title>Horizontal gene cluster transfer increased hallucinogenic mushroom diversity.</title>
        <authorList>
            <person name="Reynolds H.T."/>
            <person name="Vijayakumar V."/>
            <person name="Gluck-Thaler E."/>
            <person name="Korotkin H.B."/>
            <person name="Matheny P.B."/>
            <person name="Slot J.C."/>
        </authorList>
    </citation>
    <scope>NUCLEOTIDE SEQUENCE [LARGE SCALE GENOMIC DNA]</scope>
    <source>
        <strain evidence="1 2">2629</strain>
    </source>
</reference>
<evidence type="ECO:0000313" key="1">
    <source>
        <dbReference type="EMBL" id="PPR01248.1"/>
    </source>
</evidence>
<dbReference type="SUPFAM" id="SSF54427">
    <property type="entry name" value="NTF2-like"/>
    <property type="match status" value="1"/>
</dbReference>
<dbReference type="InParanoid" id="A0A409YE25"/>